<dbReference type="InterPro" id="IPR027417">
    <property type="entry name" value="P-loop_NTPase"/>
</dbReference>
<comment type="similarity">
    <text evidence="1">Belongs to the GSP E family.</text>
</comment>
<dbReference type="InterPro" id="IPR050921">
    <property type="entry name" value="T4SS_GSP_E_ATPase"/>
</dbReference>
<accession>A0ABY6MCW1</accession>
<keyword evidence="4" id="KW-1185">Reference proteome</keyword>
<dbReference type="Gene3D" id="3.40.50.300">
    <property type="entry name" value="P-loop containing nucleotide triphosphate hydrolases"/>
    <property type="match status" value="1"/>
</dbReference>
<gene>
    <name evidence="3" type="primary">tadA</name>
    <name evidence="3" type="ORF">LP092_14950</name>
</gene>
<evidence type="ECO:0000259" key="2">
    <source>
        <dbReference type="PROSITE" id="PS00662"/>
    </source>
</evidence>
<keyword evidence="3" id="KW-0614">Plasmid</keyword>
<evidence type="ECO:0000256" key="1">
    <source>
        <dbReference type="ARBA" id="ARBA00006611"/>
    </source>
</evidence>
<dbReference type="SUPFAM" id="SSF52540">
    <property type="entry name" value="P-loop containing nucleoside triphosphate hydrolases"/>
    <property type="match status" value="1"/>
</dbReference>
<proteinExistence type="inferred from homology"/>
<dbReference type="Pfam" id="PF00437">
    <property type="entry name" value="T2SSE"/>
    <property type="match status" value="1"/>
</dbReference>
<protein>
    <submittedName>
        <fullName evidence="3">Flp pilus assembly complex ATPase component TadA</fullName>
    </submittedName>
</protein>
<dbReference type="PANTHER" id="PTHR30486">
    <property type="entry name" value="TWITCHING MOTILITY PROTEIN PILT"/>
    <property type="match status" value="1"/>
</dbReference>
<dbReference type="InterPro" id="IPR001482">
    <property type="entry name" value="T2SS/T4SS_dom"/>
</dbReference>
<feature type="domain" description="Bacterial type II secretion system protein E" evidence="2">
    <location>
        <begin position="283"/>
        <end position="297"/>
    </location>
</feature>
<reference evidence="3" key="1">
    <citation type="journal article" date="2022" name="BMC Microbiol.">
        <title>Whole genome sequencing of Moraxella bovis strains from North America reveals two genotypes with different genetic determinants.</title>
        <authorList>
            <person name="Wynn E.L."/>
            <person name="Hille M.M."/>
            <person name="Loy J.D."/>
            <person name="Schuller G."/>
            <person name="Kuhn K.L."/>
            <person name="Dickey A.M."/>
            <person name="Bono J.L."/>
            <person name="Clawson M.L."/>
        </authorList>
    </citation>
    <scope>NUCLEOTIDE SEQUENCE</scope>
    <source>
        <strain evidence="3">SAM102599</strain>
    </source>
</reference>
<geneLocation type="plasmid" evidence="3 4">
    <name>unnamed1</name>
</geneLocation>
<dbReference type="PROSITE" id="PS00662">
    <property type="entry name" value="T2SP_E"/>
    <property type="match status" value="1"/>
</dbReference>
<sequence>MNTSEIIINKNAVIEPPKAKVVPKQATPDKILGSNLKPLDRLTSYQDPIVFSSNNEIRLLFAEIAAQESVSDIIIIPGLPVMIKRKRRGLRAITYKPLQRNDCEFLVKSLTNNPSFLINLSNGETLSGLAKMLDGNIVSEADYEAYANQVSNSERSRYRYEVTGCSSAVSEQSFCIILRPLPDEPLTYDKLGMSEEFVNHCIVKDGIVCIGAATGEGKSTTLAAIIRYIMENDTITKGIILTHEDPIEVNYDKVRSHHSVVIQSSIGIGQNIKTFHDANRSAMRRSPDLVLVGELRDGDTIDAAIELSLTGHPVFATTHANNVAAIFQRLITRFPEEIQAQKAFDLIDTVRVLMSQKLIEGIDGKMFAVREILRFTPALREYLKKNATKPSDLYRKINLIMTNGYLGAQNFESQGQELLAVGKISLKSYHHLIETREDFDDKTVELLDSL</sequence>
<dbReference type="Proteomes" id="UP001163632">
    <property type="component" value="Plasmid unnamed1"/>
</dbReference>
<evidence type="ECO:0000313" key="3">
    <source>
        <dbReference type="EMBL" id="UZA04774.1"/>
    </source>
</evidence>
<organism evidence="3 4">
    <name type="scientific">Moraxella bovis</name>
    <dbReference type="NCBI Taxonomy" id="476"/>
    <lineage>
        <taxon>Bacteria</taxon>
        <taxon>Pseudomonadati</taxon>
        <taxon>Pseudomonadota</taxon>
        <taxon>Gammaproteobacteria</taxon>
        <taxon>Moraxellales</taxon>
        <taxon>Moraxellaceae</taxon>
        <taxon>Moraxella</taxon>
    </lineage>
</organism>
<name>A0ABY6MCW1_MORBO</name>
<dbReference type="EMBL" id="CP087831">
    <property type="protein sequence ID" value="UZA04774.1"/>
    <property type="molecule type" value="Genomic_DNA"/>
</dbReference>
<dbReference type="RefSeq" id="WP_264697350.1">
    <property type="nucleotide sequence ID" value="NZ_CP087831.1"/>
</dbReference>
<dbReference type="PANTHER" id="PTHR30486:SF6">
    <property type="entry name" value="TYPE IV PILUS RETRACTATION ATPASE PILT"/>
    <property type="match status" value="1"/>
</dbReference>
<evidence type="ECO:0000313" key="4">
    <source>
        <dbReference type="Proteomes" id="UP001163632"/>
    </source>
</evidence>